<evidence type="ECO:0000256" key="2">
    <source>
        <dbReference type="SAM" id="MobiDB-lite"/>
    </source>
</evidence>
<evidence type="ECO:0000313" key="6">
    <source>
        <dbReference type="Proteomes" id="UP000005178"/>
    </source>
</evidence>
<comment type="caution">
    <text evidence="5">The sequence shown here is derived from an EMBL/GenBank/DDBJ whole genome shotgun (WGS) entry which is preliminary data.</text>
</comment>
<reference evidence="5" key="2">
    <citation type="submission" date="2013-08" db="EMBL/GenBank/DDBJ databases">
        <title>Draft genome sequence of Anaerofustis stercorihominis (DSM 17244).</title>
        <authorList>
            <person name="Sudarsanam P."/>
            <person name="Ley R."/>
            <person name="Guruge J."/>
            <person name="Turnbaugh P.J."/>
            <person name="Mahowald M."/>
            <person name="Liep D."/>
            <person name="Gordon J."/>
        </authorList>
    </citation>
    <scope>NUCLEOTIDE SEQUENCE</scope>
    <source>
        <strain evidence="5">DSM 17244</strain>
    </source>
</reference>
<feature type="domain" description="MucBP" evidence="4">
    <location>
        <begin position="328"/>
        <end position="390"/>
    </location>
</feature>
<feature type="domain" description="MucBP" evidence="4">
    <location>
        <begin position="261"/>
        <end position="322"/>
    </location>
</feature>
<organism evidence="5 6">
    <name type="scientific">Anaerofustis stercorihominis DSM 17244</name>
    <dbReference type="NCBI Taxonomy" id="445971"/>
    <lineage>
        <taxon>Bacteria</taxon>
        <taxon>Bacillati</taxon>
        <taxon>Bacillota</taxon>
        <taxon>Clostridia</taxon>
        <taxon>Eubacteriales</taxon>
        <taxon>Eubacteriaceae</taxon>
        <taxon>Anaerofustis</taxon>
    </lineage>
</organism>
<keyword evidence="6" id="KW-1185">Reference proteome</keyword>
<feature type="domain" description="MucBP" evidence="4">
    <location>
        <begin position="620"/>
        <end position="681"/>
    </location>
</feature>
<evidence type="ECO:0000313" key="5">
    <source>
        <dbReference type="EMBL" id="EDS73482.1"/>
    </source>
</evidence>
<dbReference type="InterPro" id="IPR009459">
    <property type="entry name" value="MucBP_dom"/>
</dbReference>
<gene>
    <name evidence="5" type="ORF">ANASTE_00337</name>
</gene>
<feature type="domain" description="MucBP" evidence="4">
    <location>
        <begin position="685"/>
        <end position="747"/>
    </location>
</feature>
<keyword evidence="3" id="KW-0812">Transmembrane</keyword>
<dbReference type="OrthoDB" id="1653531at2"/>
<reference evidence="5" key="1">
    <citation type="submission" date="2008-01" db="EMBL/GenBank/DDBJ databases">
        <authorList>
            <person name="Fulton L."/>
            <person name="Clifton S."/>
            <person name="Fulton B."/>
            <person name="Xu J."/>
            <person name="Minx P."/>
            <person name="Pepin K.H."/>
            <person name="Johnson M."/>
            <person name="Thiruvilangam P."/>
            <person name="Bhonagiri V."/>
            <person name="Nash W.E."/>
            <person name="Mardis E.R."/>
            <person name="Wilson R.K."/>
        </authorList>
    </citation>
    <scope>NUCLEOTIDE SEQUENCE [LARGE SCALE GENOMIC DNA]</scope>
    <source>
        <strain evidence="5">DSM 17244</strain>
    </source>
</reference>
<dbReference type="RefSeq" id="WP_007049791.1">
    <property type="nucleotide sequence ID" value="NZ_DS560018.1"/>
</dbReference>
<dbReference type="STRING" id="445971.ANASTE_00337"/>
<evidence type="ECO:0000256" key="3">
    <source>
        <dbReference type="SAM" id="Phobius"/>
    </source>
</evidence>
<evidence type="ECO:0000256" key="1">
    <source>
        <dbReference type="ARBA" id="ARBA00022737"/>
    </source>
</evidence>
<dbReference type="EMBL" id="ABIL02000004">
    <property type="protein sequence ID" value="EDS73482.1"/>
    <property type="molecule type" value="Genomic_DNA"/>
</dbReference>
<dbReference type="AlphaFoldDB" id="B1C6J7"/>
<protein>
    <submittedName>
        <fullName evidence="5">MucBP domain protein</fullName>
    </submittedName>
</protein>
<keyword evidence="3" id="KW-0472">Membrane</keyword>
<feature type="domain" description="MucBP" evidence="4">
    <location>
        <begin position="548"/>
        <end position="608"/>
    </location>
</feature>
<keyword evidence="3" id="KW-1133">Transmembrane helix</keyword>
<proteinExistence type="predicted"/>
<feature type="domain" description="MucBP" evidence="4">
    <location>
        <begin position="471"/>
        <end position="532"/>
    </location>
</feature>
<accession>B1C6J7</accession>
<dbReference type="HOGENOM" id="CLU_346040_0_0_9"/>
<dbReference type="Pfam" id="PF06458">
    <property type="entry name" value="MucBP"/>
    <property type="match status" value="7"/>
</dbReference>
<dbReference type="Proteomes" id="UP000005178">
    <property type="component" value="Unassembled WGS sequence"/>
</dbReference>
<evidence type="ECO:0000259" key="4">
    <source>
        <dbReference type="Pfam" id="PF06458"/>
    </source>
</evidence>
<dbReference type="eggNOG" id="COG1361">
    <property type="taxonomic scope" value="Bacteria"/>
</dbReference>
<dbReference type="Gene3D" id="3.10.20.320">
    <property type="entry name" value="Putative peptidoglycan bound protein (lpxtg motif)"/>
    <property type="match status" value="7"/>
</dbReference>
<feature type="domain" description="MucBP" evidence="4">
    <location>
        <begin position="396"/>
        <end position="458"/>
    </location>
</feature>
<dbReference type="eggNOG" id="COG4932">
    <property type="taxonomic scope" value="Bacteria"/>
</dbReference>
<feature type="region of interest" description="Disordered" evidence="2">
    <location>
        <begin position="755"/>
        <end position="786"/>
    </location>
</feature>
<feature type="transmembrane region" description="Helical" evidence="3">
    <location>
        <begin position="792"/>
        <end position="810"/>
    </location>
</feature>
<sequence>MKEKLLRRKGVIFVLIAFIFMVPSIINAATLKNEPYVQYNFNNNVTDRKGHSELTVLSAEGDDKNRNNSSTSYGSDSYGPYFQWESSMINGGGFYIDIDKNIGEEYTIGLKFSFKETGPSWRKIIDYGDGLSDVGFYFYSNGHLNFFNYGTNGKSITQANEVIDMIVRRNKSGSFEAYIVNGGTKTLDLQITDKNKWGVPIIIDGKTRIGFFFDDTDTLDSSDAYDKPEAATGGKVYDIKIWDKYVDPDEVIEELKPKGFVNVHYVNEDGNKIKDDKQIEGEKGENYSVSPDAIEGYRYVKTEGNASGTFPEGNTNVTFVYKKIIKGTVTAKFVDINGNKIKDDKIYEGEKDEPYNISKENIYGYEYVRTEGNSSGVFPEGNTDVTFVYKVSMPCTVTAIYVDEDGNKLCDNIVYKGFENNAYKTSKLEIKGYEFLRVEGNETGKFMYTPQIVTYVYKKESPPQPVKKGSVTAKYVDEAGNEIHMDLIYKGKVGDDYKTSQLVIPGYEFKEVIGDRNGKFTEGSKEVRYIYTKKSPDSVTDDNKGGSVVIRYEDKDGNVIKEDVVHNGSVGDNYEVPKPNIPGYEVDKVVGEEKGKIEEDVKVVTVVYSPLSVGDTASSVVARYVDINGNTIHPDNVYDGQIGDDYKTKKENIKGFELVKVEGSESGKFAEDVKVVTYVYKEVGKVTVKFVDEKGNIIKKDIVYTGGLEERYDIKYPNIKGYEYVKTVGGQSGVYSRDDQEIIFVYKKAKNVDSINKNNNNTNSSGTGSGRDVSNRNTPPSGSVKTSDENNLYLYLFFAVISAGGVMYTIKKSKEA</sequence>
<dbReference type="GeneID" id="98000144"/>
<name>B1C6J7_9FIRM</name>
<feature type="compositionally biased region" description="Polar residues" evidence="2">
    <location>
        <begin position="775"/>
        <end position="785"/>
    </location>
</feature>
<keyword evidence="1" id="KW-0677">Repeat</keyword>